<sequence>MIILRSSQTANDAPLAAVTYTTNLGIPPIIRLVAEPLIEAESLSLDTFGLKETTRHNCGFTPKRAAGFPAWPILTDPGNAKHALNLVKDVEWARRKAKTEAGKVKKRIDELVTTLQSSAPHFLPTFLEEIARIFADAGNLSYAKQYFGKARDVERAHDLAIDQARHAQAFVEFARMGLVTAKVFSQEARDASKRLEPEEAYLYFFNLVITQAESGAETYSKILTDLKFLGKAAGLSERQIQEEFTAAYVPTRSFATSPDAVLAVVLRTLPEIVATHPELQEALYSIIPAQWHDVTNYVDNLHKLGLWEPLASNPERFRQWIADITAHGNKKWRFFDATNLELLRAIDRNHAALAGLHISTHSNKYHPDYLDALIAAGVEWSTIPPSDEAEAQFMMSAWISKHHRDLAHLVAQEEYRSWFLRGLADLNISRHATVLLSGEPIRTVIRWKLEEMRDGQTKARGSHPEWLRLNWHASRVSSSRLRAYFPELIAQLLSVDPAAELAERLRRGTLVEYTWPEFEENAADFINQDTSISAVFPFVTAVNGKKVRIFSGASVRDCEIPVENVDTLVPTDDDVFVAYTNYTANGWDRWWLWLSDPQPHLITAPPSYSYENTGGEYATTVDGILHIGPAPITAGELDSDPKGVQLGFGPVYAANNAHAQSFTVLPTMAKITTAALNKQFAAGTLQGLEFPEAAALAAEHGAQLSFGDSFSAPAVTSTVDSPFGLDDGRHFALVLETESSGAYVVSPLGTFHSADESFLAIKQPHSGVWFLRKSVIWAEGTTLYDATTDAQISPSLTSSGTNHILHRLPRAGFHHLKVRNETASTRLRECTTKQAAALISDPLRILEFADNDVTLAAAITGIIVEVGKISGVELALPELDEVPEWLQFLYTSHAPHIVRDTKKPVGSKTHNMFPSIDVTETTQPKKAAAVKIPNPPDIRPHMSGGKAVVSMHKLATILNNPQESGAVHFPEISIMVRDTIGREKIWLSWLACPGQPLERVRLFHAFLSWCAQNQVLGTWRRATLASDSPKVKGGSRWDNKRILVNDYELRAWLWNPALTEPPHEPPQSDTCDDELFVPKDEFQTALDKILAWHENRHATGTHLTPAWGTTTIAAKATAAAEVSTLPPQMWACFFTAGYSEKALPFQEDCVNLAAEILKLPKVTVSSFDRNLWSTFHDHHREILGMAWHDDYLNTGPAINGIRAVWERLWGRSWIHLTDDILDAIPASYHSALNNEFHTASSARSSRAKTAKLLIVYIYLAHLVTPGTDEARRLAERISEIATCHVPYPDVVLGADFTEQIKRSDAEAFYPLVVQQGYLDSLLDYLKTGTAVTGIKEDPHISSPETVSNVATTLEISTDAAKYFLQLLTLTKPTDADVKKWNGWNKKQLEQAKQELLDKELVVTAKRTGTGRSVFLPGGWLDKSDTGPAMEVWKAPHYLLWKDAKCRPIVETCPPLVPYPELFTEVWERYKSGDIPGYEKLTTTRYRTKR</sequence>
<reference evidence="1 2" key="1">
    <citation type="journal article" date="2015" name="Genome Announc.">
        <title>Complete Genome Sequence of the Type Strain Corynebacterium mustelae DSM 45274, Isolated from Various Tissues of a Male Ferret with Lethal Sepsis.</title>
        <authorList>
            <person name="Ruckert C."/>
            <person name="Eimer J."/>
            <person name="Winkler A."/>
            <person name="Tauch A."/>
        </authorList>
    </citation>
    <scope>NUCLEOTIDE SEQUENCE [LARGE SCALE GENOMIC DNA]</scope>
    <source>
        <strain evidence="1 2">DSM 45274</strain>
    </source>
</reference>
<dbReference type="KEGG" id="cmv:CMUST_10565"/>
<evidence type="ECO:0000313" key="2">
    <source>
        <dbReference type="Proteomes" id="UP000035199"/>
    </source>
</evidence>
<dbReference type="STRING" id="571915.CMUST_10565"/>
<protein>
    <recommendedName>
        <fullName evidence="3">DNA-binding protein</fullName>
    </recommendedName>
</protein>
<gene>
    <name evidence="1" type="ORF">CMUST_10565</name>
</gene>
<dbReference type="PATRIC" id="fig|571915.4.peg.2249"/>
<accession>A0A0G3GZ34</accession>
<dbReference type="Proteomes" id="UP000035199">
    <property type="component" value="Chromosome"/>
</dbReference>
<organism evidence="1 2">
    <name type="scientific">Corynebacterium mustelae</name>
    <dbReference type="NCBI Taxonomy" id="571915"/>
    <lineage>
        <taxon>Bacteria</taxon>
        <taxon>Bacillati</taxon>
        <taxon>Actinomycetota</taxon>
        <taxon>Actinomycetes</taxon>
        <taxon>Mycobacteriales</taxon>
        <taxon>Corynebacteriaceae</taxon>
        <taxon>Corynebacterium</taxon>
    </lineage>
</organism>
<evidence type="ECO:0000313" key="1">
    <source>
        <dbReference type="EMBL" id="AKK06429.1"/>
    </source>
</evidence>
<reference evidence="2" key="2">
    <citation type="submission" date="2015-05" db="EMBL/GenBank/DDBJ databases">
        <title>Complete genome sequence of Corynebacterium mustelae DSM 45274, isolated from various tissues of a male ferret with lethal sepsis.</title>
        <authorList>
            <person name="Ruckert C."/>
            <person name="Albersmeier A."/>
            <person name="Winkler A."/>
            <person name="Tauch A."/>
        </authorList>
    </citation>
    <scope>NUCLEOTIDE SEQUENCE [LARGE SCALE GENOMIC DNA]</scope>
    <source>
        <strain evidence="2">DSM 45274</strain>
    </source>
</reference>
<name>A0A0G3GZ34_9CORY</name>
<evidence type="ECO:0008006" key="3">
    <source>
        <dbReference type="Google" id="ProtNLM"/>
    </source>
</evidence>
<dbReference type="RefSeq" id="WP_047262455.1">
    <property type="nucleotide sequence ID" value="NZ_CP011542.1"/>
</dbReference>
<keyword evidence="2" id="KW-1185">Reference proteome</keyword>
<dbReference type="EMBL" id="CP011542">
    <property type="protein sequence ID" value="AKK06429.1"/>
    <property type="molecule type" value="Genomic_DNA"/>
</dbReference>
<dbReference type="OrthoDB" id="218750at2"/>
<proteinExistence type="predicted"/>